<evidence type="ECO:0000256" key="1">
    <source>
        <dbReference type="SAM" id="Phobius"/>
    </source>
</evidence>
<evidence type="ECO:0000313" key="5">
    <source>
        <dbReference type="Proteomes" id="UP000305541"/>
    </source>
</evidence>
<gene>
    <name evidence="3" type="ORF">FEZ51_09340</name>
    <name evidence="2" type="ORF">IV81_GL000943</name>
</gene>
<evidence type="ECO:0000313" key="2">
    <source>
        <dbReference type="EMBL" id="KRN93147.1"/>
    </source>
</evidence>
<keyword evidence="1" id="KW-0472">Membrane</keyword>
<dbReference type="Proteomes" id="UP000051859">
    <property type="component" value="Unassembled WGS sequence"/>
</dbReference>
<dbReference type="Proteomes" id="UP000305541">
    <property type="component" value="Unassembled WGS sequence"/>
</dbReference>
<evidence type="ECO:0000313" key="4">
    <source>
        <dbReference type="Proteomes" id="UP000051859"/>
    </source>
</evidence>
<sequence length="72" mass="8417">MIRIFSPKNPKVLISNIIFDLIVGIFFVYYLKVSSDVSSFMRIILMIFAAYDFTDMFFSIRLLLQQSKGPKK</sequence>
<dbReference type="AlphaFoldDB" id="A0A0R2KUI4"/>
<protein>
    <submittedName>
        <fullName evidence="2">Uncharacterized protein</fullName>
    </submittedName>
</protein>
<name>A0A0R2KUI4_9LACO</name>
<feature type="transmembrane region" description="Helical" evidence="1">
    <location>
        <begin position="43"/>
        <end position="64"/>
    </location>
</feature>
<dbReference type="EMBL" id="VBTH01000023">
    <property type="protein sequence ID" value="TLQ03447.1"/>
    <property type="molecule type" value="Genomic_DNA"/>
</dbReference>
<keyword evidence="4" id="KW-1185">Reference proteome</keyword>
<comment type="caution">
    <text evidence="2">The sequence shown here is derived from an EMBL/GenBank/DDBJ whole genome shotgun (WGS) entry which is preliminary data.</text>
</comment>
<dbReference type="STRING" id="331679.IV81_GL000943"/>
<feature type="transmembrane region" description="Helical" evidence="1">
    <location>
        <begin position="12"/>
        <end position="31"/>
    </location>
</feature>
<dbReference type="PATRIC" id="fig|331679.3.peg.950"/>
<accession>A0A0R2KUI4</accession>
<reference evidence="2 4" key="1">
    <citation type="journal article" date="2015" name="Genome Announc.">
        <title>Expanding the biotechnology potential of lactobacilli through comparative genomics of 213 strains and associated genera.</title>
        <authorList>
            <person name="Sun Z."/>
            <person name="Harris H.M."/>
            <person name="McCann A."/>
            <person name="Guo C."/>
            <person name="Argimon S."/>
            <person name="Zhang W."/>
            <person name="Yang X."/>
            <person name="Jeffery I.B."/>
            <person name="Cooney J.C."/>
            <person name="Kagawa T.F."/>
            <person name="Liu W."/>
            <person name="Song Y."/>
            <person name="Salvetti E."/>
            <person name="Wrobel A."/>
            <person name="Rasinkangas P."/>
            <person name="Parkhill J."/>
            <person name="Rea M.C."/>
            <person name="O'Sullivan O."/>
            <person name="Ritari J."/>
            <person name="Douillard F.P."/>
            <person name="Paul Ross R."/>
            <person name="Yang R."/>
            <person name="Briner A.E."/>
            <person name="Felis G.E."/>
            <person name="de Vos W.M."/>
            <person name="Barrangou R."/>
            <person name="Klaenhammer T.R."/>
            <person name="Caufield P.W."/>
            <person name="Cui Y."/>
            <person name="Zhang H."/>
            <person name="O'Toole P.W."/>
        </authorList>
    </citation>
    <scope>NUCLEOTIDE SEQUENCE [LARGE SCALE GENOMIC DNA]</scope>
    <source>
        <strain evidence="2 4">DSM 18001</strain>
    </source>
</reference>
<dbReference type="EMBL" id="JQBX01000024">
    <property type="protein sequence ID" value="KRN93147.1"/>
    <property type="molecule type" value="Genomic_DNA"/>
</dbReference>
<dbReference type="OrthoDB" id="2249626at2"/>
<keyword evidence="1" id="KW-0812">Transmembrane</keyword>
<keyword evidence="1" id="KW-1133">Transmembrane helix</keyword>
<organism evidence="2 4">
    <name type="scientific">Pediococcus stilesii</name>
    <dbReference type="NCBI Taxonomy" id="331679"/>
    <lineage>
        <taxon>Bacteria</taxon>
        <taxon>Bacillati</taxon>
        <taxon>Bacillota</taxon>
        <taxon>Bacilli</taxon>
        <taxon>Lactobacillales</taxon>
        <taxon>Lactobacillaceae</taxon>
        <taxon>Pediococcus</taxon>
    </lineage>
</organism>
<proteinExistence type="predicted"/>
<reference evidence="3 5" key="2">
    <citation type="submission" date="2019-05" db="EMBL/GenBank/DDBJ databases">
        <title>The metagenome of a microbial culture collection derived from dairy environment covers the genomic content of the human microbiome.</title>
        <authorList>
            <person name="Roder T."/>
            <person name="Wuthrich D."/>
            <person name="Sattari Z."/>
            <person name="Von Ah U."/>
            <person name="Bar C."/>
            <person name="Ronchi F."/>
            <person name="Macpherson A.J."/>
            <person name="Ganal-Vonarburg S.C."/>
            <person name="Bruggmann R."/>
            <person name="Vergeres G."/>
        </authorList>
    </citation>
    <scope>NUCLEOTIDE SEQUENCE [LARGE SCALE GENOMIC DNA]</scope>
    <source>
        <strain evidence="3 5">FAM 18815</strain>
    </source>
</reference>
<evidence type="ECO:0000313" key="3">
    <source>
        <dbReference type="EMBL" id="TLQ03447.1"/>
    </source>
</evidence>